<proteinExistence type="predicted"/>
<keyword evidence="3" id="KW-1185">Reference proteome</keyword>
<comment type="caution">
    <text evidence="2">The sequence shown here is derived from an EMBL/GenBank/DDBJ whole genome shotgun (WGS) entry which is preliminary data.</text>
</comment>
<accession>A0ABD0PQW6</accession>
<feature type="non-terminal residue" evidence="2">
    <location>
        <position position="55"/>
    </location>
</feature>
<gene>
    <name evidence="2" type="ORF">M9458_028532</name>
</gene>
<dbReference type="EMBL" id="JAMKFB020000014">
    <property type="protein sequence ID" value="KAL0176202.1"/>
    <property type="molecule type" value="Genomic_DNA"/>
</dbReference>
<evidence type="ECO:0000313" key="2">
    <source>
        <dbReference type="EMBL" id="KAL0176202.1"/>
    </source>
</evidence>
<feature type="non-terminal residue" evidence="2">
    <location>
        <position position="1"/>
    </location>
</feature>
<protein>
    <recommendedName>
        <fullName evidence="1">UPA domain-containing protein</fullName>
    </recommendedName>
</protein>
<dbReference type="Pfam" id="PF17217">
    <property type="entry name" value="UPA"/>
    <property type="match status" value="1"/>
</dbReference>
<sequence>EIPFYHIWSGSQRTLHCTFTLERQSLSTCDLTCTLCVWQVEGEGQSFALDFNISK</sequence>
<dbReference type="PANTHER" id="PTHR12582">
    <property type="entry name" value="NETRIN RECEPTOR UNC5"/>
    <property type="match status" value="1"/>
</dbReference>
<reference evidence="2 3" key="1">
    <citation type="submission" date="2024-05" db="EMBL/GenBank/DDBJ databases">
        <title>Genome sequencing and assembly of Indian major carp, Cirrhinus mrigala (Hamilton, 1822).</title>
        <authorList>
            <person name="Mohindra V."/>
            <person name="Chowdhury L.M."/>
            <person name="Lal K."/>
            <person name="Jena J.K."/>
        </authorList>
    </citation>
    <scope>NUCLEOTIDE SEQUENCE [LARGE SCALE GENOMIC DNA]</scope>
    <source>
        <strain evidence="2">CM1030</strain>
        <tissue evidence="2">Blood</tissue>
    </source>
</reference>
<organism evidence="2 3">
    <name type="scientific">Cirrhinus mrigala</name>
    <name type="common">Mrigala</name>
    <dbReference type="NCBI Taxonomy" id="683832"/>
    <lineage>
        <taxon>Eukaryota</taxon>
        <taxon>Metazoa</taxon>
        <taxon>Chordata</taxon>
        <taxon>Craniata</taxon>
        <taxon>Vertebrata</taxon>
        <taxon>Euteleostomi</taxon>
        <taxon>Actinopterygii</taxon>
        <taxon>Neopterygii</taxon>
        <taxon>Teleostei</taxon>
        <taxon>Ostariophysi</taxon>
        <taxon>Cypriniformes</taxon>
        <taxon>Cyprinidae</taxon>
        <taxon>Labeoninae</taxon>
        <taxon>Labeonini</taxon>
        <taxon>Cirrhinus</taxon>
    </lineage>
</organism>
<feature type="domain" description="UPA" evidence="1">
    <location>
        <begin position="1"/>
        <end position="54"/>
    </location>
</feature>
<dbReference type="InterPro" id="IPR033772">
    <property type="entry name" value="UPA"/>
</dbReference>
<evidence type="ECO:0000313" key="3">
    <source>
        <dbReference type="Proteomes" id="UP001529510"/>
    </source>
</evidence>
<evidence type="ECO:0000259" key="1">
    <source>
        <dbReference type="Pfam" id="PF17217"/>
    </source>
</evidence>
<dbReference type="PANTHER" id="PTHR12582:SF4">
    <property type="entry name" value="NETRIN RECEPTOR UNC5A"/>
    <property type="match status" value="1"/>
</dbReference>
<dbReference type="AlphaFoldDB" id="A0ABD0PQW6"/>
<dbReference type="InterPro" id="IPR037936">
    <property type="entry name" value="UNC5A-D"/>
</dbReference>
<dbReference type="Proteomes" id="UP001529510">
    <property type="component" value="Unassembled WGS sequence"/>
</dbReference>
<name>A0ABD0PQW6_CIRMR</name>